<organism evidence="8">
    <name type="scientific">Sesamum radiatum</name>
    <name type="common">Black benniseed</name>
    <dbReference type="NCBI Taxonomy" id="300843"/>
    <lineage>
        <taxon>Eukaryota</taxon>
        <taxon>Viridiplantae</taxon>
        <taxon>Streptophyta</taxon>
        <taxon>Embryophyta</taxon>
        <taxon>Tracheophyta</taxon>
        <taxon>Spermatophyta</taxon>
        <taxon>Magnoliopsida</taxon>
        <taxon>eudicotyledons</taxon>
        <taxon>Gunneridae</taxon>
        <taxon>Pentapetalae</taxon>
        <taxon>asterids</taxon>
        <taxon>lamiids</taxon>
        <taxon>Lamiales</taxon>
        <taxon>Pedaliaceae</taxon>
        <taxon>Sesamum</taxon>
    </lineage>
</organism>
<reference evidence="8" key="1">
    <citation type="submission" date="2020-06" db="EMBL/GenBank/DDBJ databases">
        <authorList>
            <person name="Li T."/>
            <person name="Hu X."/>
            <person name="Zhang T."/>
            <person name="Song X."/>
            <person name="Zhang H."/>
            <person name="Dai N."/>
            <person name="Sheng W."/>
            <person name="Hou X."/>
            <person name="Wei L."/>
        </authorList>
    </citation>
    <scope>NUCLEOTIDE SEQUENCE</scope>
    <source>
        <strain evidence="8">G02</strain>
        <tissue evidence="8">Leaf</tissue>
    </source>
</reference>
<name>A0AAW2T1V5_SESRA</name>
<keyword evidence="4 7" id="KW-0964">Secreted</keyword>
<evidence type="ECO:0000256" key="6">
    <source>
        <dbReference type="ARBA" id="ARBA00023157"/>
    </source>
</evidence>
<keyword evidence="6" id="KW-1015">Disulfide bond</keyword>
<dbReference type="AlphaFoldDB" id="A0AAW2T1V5"/>
<evidence type="ECO:0000256" key="7">
    <source>
        <dbReference type="RuleBase" id="RU367102"/>
    </source>
</evidence>
<keyword evidence="5 7" id="KW-0732">Signal</keyword>
<reference evidence="8" key="2">
    <citation type="journal article" date="2024" name="Plant">
        <title>Genomic evolution and insights into agronomic trait innovations of Sesamum species.</title>
        <authorList>
            <person name="Miao H."/>
            <person name="Wang L."/>
            <person name="Qu L."/>
            <person name="Liu H."/>
            <person name="Sun Y."/>
            <person name="Le M."/>
            <person name="Wang Q."/>
            <person name="Wei S."/>
            <person name="Zheng Y."/>
            <person name="Lin W."/>
            <person name="Duan Y."/>
            <person name="Cao H."/>
            <person name="Xiong S."/>
            <person name="Wang X."/>
            <person name="Wei L."/>
            <person name="Li C."/>
            <person name="Ma Q."/>
            <person name="Ju M."/>
            <person name="Zhao R."/>
            <person name="Li G."/>
            <person name="Mu C."/>
            <person name="Tian Q."/>
            <person name="Mei H."/>
            <person name="Zhang T."/>
            <person name="Gao T."/>
            <person name="Zhang H."/>
        </authorList>
    </citation>
    <scope>NUCLEOTIDE SEQUENCE</scope>
    <source>
        <strain evidence="8">G02</strain>
    </source>
</reference>
<dbReference type="Pfam" id="PF17181">
    <property type="entry name" value="EPF"/>
    <property type="match status" value="1"/>
</dbReference>
<protein>
    <recommendedName>
        <fullName evidence="7">Epidermal patterning factor-like protein</fullName>
    </recommendedName>
</protein>
<evidence type="ECO:0000256" key="3">
    <source>
        <dbReference type="ARBA" id="ARBA00022473"/>
    </source>
</evidence>
<comment type="function">
    <text evidence="7">Controls stomatal patterning.</text>
</comment>
<dbReference type="PANTHER" id="PTHR33109">
    <property type="entry name" value="EPIDERMAL PATTERNING FACTOR-LIKE PROTEIN 4"/>
    <property type="match status" value="1"/>
</dbReference>
<dbReference type="InterPro" id="IPR039455">
    <property type="entry name" value="EPFL"/>
</dbReference>
<comment type="similarity">
    <text evidence="2 7">Belongs to the plant cysteine rich small secretory peptide family. Epidermal patterning factor subfamily.</text>
</comment>
<keyword evidence="3 7" id="KW-0217">Developmental protein</keyword>
<evidence type="ECO:0000256" key="4">
    <source>
        <dbReference type="ARBA" id="ARBA00022525"/>
    </source>
</evidence>
<comment type="caution">
    <text evidence="8">The sequence shown here is derived from an EMBL/GenBank/DDBJ whole genome shotgun (WGS) entry which is preliminary data.</text>
</comment>
<accession>A0AAW2T1V5</accession>
<dbReference type="GO" id="GO:0010052">
    <property type="term" value="P:guard cell differentiation"/>
    <property type="evidence" value="ECO:0007669"/>
    <property type="project" value="UniProtKB-UniRule"/>
</dbReference>
<evidence type="ECO:0000313" key="8">
    <source>
        <dbReference type="EMBL" id="KAL0398758.1"/>
    </source>
</evidence>
<feature type="signal peptide" evidence="7">
    <location>
        <begin position="1"/>
        <end position="19"/>
    </location>
</feature>
<dbReference type="EMBL" id="JACGWJ010000009">
    <property type="protein sequence ID" value="KAL0398758.1"/>
    <property type="molecule type" value="Genomic_DNA"/>
</dbReference>
<evidence type="ECO:0000256" key="2">
    <source>
        <dbReference type="ARBA" id="ARBA00008127"/>
    </source>
</evidence>
<dbReference type="PANTHER" id="PTHR33109:SF4">
    <property type="entry name" value="EPIDERMAL PATTERNING FACTOR-LIKE PROTEIN 6"/>
    <property type="match status" value="1"/>
</dbReference>
<sequence>MKKALVFVCLFYLVLAVSAREGAPKVWGSKAGSAPPNCTGVCGQCVPCKPVQVSVPPVSEPYPVRWKCECNGVYYDPPKSS</sequence>
<evidence type="ECO:0000256" key="5">
    <source>
        <dbReference type="ARBA" id="ARBA00022729"/>
    </source>
</evidence>
<proteinExistence type="inferred from homology"/>
<feature type="chain" id="PRO_5043089401" description="Epidermal patterning factor-like protein" evidence="7">
    <location>
        <begin position="20"/>
        <end position="81"/>
    </location>
</feature>
<comment type="subcellular location">
    <subcellularLocation>
        <location evidence="1 7">Secreted</location>
    </subcellularLocation>
</comment>
<evidence type="ECO:0000256" key="1">
    <source>
        <dbReference type="ARBA" id="ARBA00004613"/>
    </source>
</evidence>
<gene>
    <name evidence="8" type="ORF">Sradi_2219100</name>
</gene>
<dbReference type="GO" id="GO:0005576">
    <property type="term" value="C:extracellular region"/>
    <property type="evidence" value="ECO:0007669"/>
    <property type="project" value="UniProtKB-SubCell"/>
</dbReference>